<keyword evidence="1" id="KW-0812">Transmembrane</keyword>
<dbReference type="GO" id="GO:0019685">
    <property type="term" value="P:photosynthesis, dark reaction"/>
    <property type="evidence" value="ECO:0007669"/>
    <property type="project" value="InterPro"/>
</dbReference>
<sequence length="157" mass="17774">MKITKSLYSKEERAKRDATVWTLVQAILAPLQFLACLISVGLVLRYLLTGNGYELATISIIVKTIFLYLIMLTGSIWEKVVFGKYLFADSFFWEDVFSMLVIALHTIYLYFLIAGGMSESGLMYLALTAYAAYLINAGQFLYKLRMARMQMSDGVSI</sequence>
<keyword evidence="1" id="KW-1133">Transmembrane helix</keyword>
<dbReference type="GO" id="GO:0016836">
    <property type="term" value="F:hydro-lyase activity"/>
    <property type="evidence" value="ECO:0007669"/>
    <property type="project" value="InterPro"/>
</dbReference>
<keyword evidence="1" id="KW-0472">Membrane</keyword>
<feature type="transmembrane region" description="Helical" evidence="1">
    <location>
        <begin position="97"/>
        <end position="116"/>
    </location>
</feature>
<keyword evidence="3" id="KW-1185">Reference proteome</keyword>
<feature type="transmembrane region" description="Helical" evidence="1">
    <location>
        <begin position="122"/>
        <end position="142"/>
    </location>
</feature>
<dbReference type="InterPro" id="IPR009905">
    <property type="entry name" value="BCHF"/>
</dbReference>
<evidence type="ECO:0000256" key="1">
    <source>
        <dbReference type="SAM" id="Phobius"/>
    </source>
</evidence>
<dbReference type="AlphaFoldDB" id="A0A6M9PNP6"/>
<feature type="transmembrane region" description="Helical" evidence="1">
    <location>
        <begin position="56"/>
        <end position="77"/>
    </location>
</feature>
<dbReference type="Pfam" id="PF07284">
    <property type="entry name" value="BCHF"/>
    <property type="match status" value="1"/>
</dbReference>
<evidence type="ECO:0000313" key="3">
    <source>
        <dbReference type="Proteomes" id="UP000500806"/>
    </source>
</evidence>
<gene>
    <name evidence="2" type="primary">bchF</name>
    <name evidence="2" type="ORF">DCO16_03385</name>
</gene>
<dbReference type="GO" id="GO:0030494">
    <property type="term" value="P:bacteriochlorophyll biosynthetic process"/>
    <property type="evidence" value="ECO:0007669"/>
    <property type="project" value="InterPro"/>
</dbReference>
<organism evidence="2 3">
    <name type="scientific">Polynucleobacter antarcticus</name>
    <dbReference type="NCBI Taxonomy" id="1743162"/>
    <lineage>
        <taxon>Bacteria</taxon>
        <taxon>Pseudomonadati</taxon>
        <taxon>Pseudomonadota</taxon>
        <taxon>Betaproteobacteria</taxon>
        <taxon>Burkholderiales</taxon>
        <taxon>Burkholderiaceae</taxon>
        <taxon>Polynucleobacter</taxon>
    </lineage>
</organism>
<reference evidence="2 3" key="1">
    <citation type="submission" date="2018-04" db="EMBL/GenBank/DDBJ databases">
        <title>Polynucleobacter sp. LimPoW16 genome.</title>
        <authorList>
            <person name="Hahn M.W."/>
        </authorList>
    </citation>
    <scope>NUCLEOTIDE SEQUENCE [LARGE SCALE GENOMIC DNA]</scope>
    <source>
        <strain evidence="2 3">LimPoW16</strain>
    </source>
</reference>
<proteinExistence type="predicted"/>
<protein>
    <submittedName>
        <fullName evidence="2">2-vinyl bacteriochlorophyllide hydratase</fullName>
    </submittedName>
</protein>
<dbReference type="RefSeq" id="WP_173942348.1">
    <property type="nucleotide sequence ID" value="NZ_CBCSCD010000003.1"/>
</dbReference>
<accession>A0A6M9PNP6</accession>
<feature type="transmembrane region" description="Helical" evidence="1">
    <location>
        <begin position="20"/>
        <end position="44"/>
    </location>
</feature>
<dbReference type="KEGG" id="pani:DCO16_03385"/>
<name>A0A6M9PNP6_9BURK</name>
<dbReference type="Proteomes" id="UP000500806">
    <property type="component" value="Chromosome"/>
</dbReference>
<dbReference type="EMBL" id="CP028941">
    <property type="protein sequence ID" value="QKM62199.1"/>
    <property type="molecule type" value="Genomic_DNA"/>
</dbReference>
<dbReference type="NCBIfam" id="TIGR02020">
    <property type="entry name" value="BchF"/>
    <property type="match status" value="1"/>
</dbReference>
<evidence type="ECO:0000313" key="2">
    <source>
        <dbReference type="EMBL" id="QKM62199.1"/>
    </source>
</evidence>